<keyword evidence="1" id="KW-0732">Signal</keyword>
<dbReference type="Pfam" id="PF07593">
    <property type="entry name" value="UnbV_ASPIC"/>
    <property type="match status" value="1"/>
</dbReference>
<protein>
    <submittedName>
        <fullName evidence="4">VCBS repeat protein</fullName>
    </submittedName>
</protein>
<dbReference type="InterPro" id="IPR011519">
    <property type="entry name" value="UnbV_ASPIC"/>
</dbReference>
<dbReference type="CDD" id="cd03398">
    <property type="entry name" value="PAP2_haloperoxidase"/>
    <property type="match status" value="1"/>
</dbReference>
<evidence type="ECO:0000259" key="3">
    <source>
        <dbReference type="Pfam" id="PF21167"/>
    </source>
</evidence>
<feature type="domain" description="DUF6851" evidence="3">
    <location>
        <begin position="648"/>
        <end position="799"/>
    </location>
</feature>
<feature type="domain" description="ASPIC/UnbV" evidence="2">
    <location>
        <begin position="421"/>
        <end position="486"/>
    </location>
</feature>
<dbReference type="InterPro" id="IPR049283">
    <property type="entry name" value="DUF6851"/>
</dbReference>
<proteinExistence type="predicted"/>
<comment type="caution">
    <text evidence="4">The sequence shown here is derived from an EMBL/GenBank/DDBJ whole genome shotgun (WGS) entry which is preliminary data.</text>
</comment>
<gene>
    <name evidence="4" type="ORF">C7460_11831</name>
</gene>
<keyword evidence="5" id="KW-1185">Reference proteome</keyword>
<evidence type="ECO:0000313" key="5">
    <source>
        <dbReference type="Proteomes" id="UP000256779"/>
    </source>
</evidence>
<dbReference type="GO" id="GO:0004601">
    <property type="term" value="F:peroxidase activity"/>
    <property type="evidence" value="ECO:0007669"/>
    <property type="project" value="InterPro"/>
</dbReference>
<evidence type="ECO:0000313" key="4">
    <source>
        <dbReference type="EMBL" id="RED95254.1"/>
    </source>
</evidence>
<evidence type="ECO:0000256" key="1">
    <source>
        <dbReference type="ARBA" id="ARBA00022729"/>
    </source>
</evidence>
<dbReference type="InterPro" id="IPR028994">
    <property type="entry name" value="Integrin_alpha_N"/>
</dbReference>
<dbReference type="InterPro" id="IPR013517">
    <property type="entry name" value="FG-GAP"/>
</dbReference>
<dbReference type="EMBL" id="QREG01000018">
    <property type="protein sequence ID" value="RED95254.1"/>
    <property type="molecule type" value="Genomic_DNA"/>
</dbReference>
<accession>A0A3D9L258</accession>
<name>A0A3D9L258_MARFU</name>
<reference evidence="4 5" key="1">
    <citation type="submission" date="2018-07" db="EMBL/GenBank/DDBJ databases">
        <title>Genomic Encyclopedia of Type Strains, Phase IV (KMG-IV): sequencing the most valuable type-strain genomes for metagenomic binning, comparative biology and taxonomic classification.</title>
        <authorList>
            <person name="Goeker M."/>
        </authorList>
    </citation>
    <scope>NUCLEOTIDE SEQUENCE [LARGE SCALE GENOMIC DNA]</scope>
    <source>
        <strain evidence="4 5">DSM 4134</strain>
    </source>
</reference>
<dbReference type="InterPro" id="IPR027039">
    <property type="entry name" value="Crtac1"/>
</dbReference>
<evidence type="ECO:0000259" key="2">
    <source>
        <dbReference type="Pfam" id="PF07593"/>
    </source>
</evidence>
<dbReference type="InterPro" id="IPR016119">
    <property type="entry name" value="Br/Cl_peroxidase_C"/>
</dbReference>
<dbReference type="PANTHER" id="PTHR16026">
    <property type="entry name" value="CARTILAGE ACIDIC PROTEIN 1"/>
    <property type="match status" value="1"/>
</dbReference>
<dbReference type="SUPFAM" id="SSF48317">
    <property type="entry name" value="Acid phosphatase/Vanadium-dependent haloperoxidase"/>
    <property type="match status" value="1"/>
</dbReference>
<dbReference type="Pfam" id="PF13517">
    <property type="entry name" value="FG-GAP_3"/>
    <property type="match status" value="3"/>
</dbReference>
<dbReference type="Proteomes" id="UP000256779">
    <property type="component" value="Unassembled WGS sequence"/>
</dbReference>
<dbReference type="PANTHER" id="PTHR16026:SF0">
    <property type="entry name" value="CARTILAGE ACIDIC PROTEIN 1"/>
    <property type="match status" value="1"/>
</dbReference>
<dbReference type="InterPro" id="IPR036938">
    <property type="entry name" value="PAP2/HPO_sf"/>
</dbReference>
<dbReference type="Gene3D" id="2.130.10.130">
    <property type="entry name" value="Integrin alpha, N-terminal"/>
    <property type="match status" value="2"/>
</dbReference>
<dbReference type="Gene3D" id="1.10.606.10">
    <property type="entry name" value="Vanadium-containing Chloroperoxidase, domain 2"/>
    <property type="match status" value="1"/>
</dbReference>
<dbReference type="Pfam" id="PF21167">
    <property type="entry name" value="DUF6851"/>
    <property type="match status" value="1"/>
</dbReference>
<sequence length="1312" mass="145383">MILALWLSLSMASVKAQQFVRMEHAAGLSGAVDANGAAVADYDLDGDLDVFLVARQDNNDGSGTQYSRLYQNNNDGSFTEVAQQLGIQSVHDYTGVELTDDIGLKLGASWGDMDNDGYPDLLLTSIHHVQLYRNTGGGFNLITRQSGLPHQDSCNYSGAVWWDYDRDGYLDIYLTKWGGCTSNKLYKNSGSRTFTEVTELANIADPTPNDPSWMAVSLDVNKDDWPDLYVANDFGEPNRLYLNQMDGTFKEVADSWNAADRSGDGMGIATGDPNADGWPDMYITNIGESAMLRNDEGKYTNVSVDWGVLKSGWAWGTAFTDWDHDMDEDLMVVNGYGQALENFYYQNQSNTDSLFFKNLTDSVGLSDPGDANGLATFDYDNDGDLDLLVTNSNESVHLYENHTTGNWLSVELVGSSSNRSAFGARLIVSVDRQRMYRYHHGSSFLAQNQLPIHFGLGDHQLIDRLIVVWPSGIRQVFQNLPANKHLKMVEGKVWEERALGAKKRMGCTDLMACNYNPNATGNDGSCEYLKTGELVGPALSANLRTDVYTYTESNGGDYEWEVSGGRIISDKHGQKITVEWGVGSEGEVSVRELSSCASRRVVKKVSLVPRQENSEYSIARLWNELLLEAIRNDYARPTVHARNLFHLSVAMYDAWAVFDQSAQTYLLGNTIGKVYSPFQGFRSEVAADEAREAAISYAAYRLLKHRFEHSPKADITLPALDQMMKRLSYDQSFLSTDYTTGNPAALGNYIAEAVIKLGEQDGAREATGYDNAHYKPVNNPLYPEEPSNPDLADPNRWQPLSLREFIDQAGNPTRESSPEFLSPEWGSVVPFALNQQDVRTAVRKGHEYFIHHDPGAPPYLDTTTASPESKLYQWNFVLVARWSAELAPTDGVLWDISPGAMGNIAFEDLPRELSDHPGFYDSQRKFGTGHQVNPATGSAYEPQLVPRGDFTRVLAEFWADGPDSETPPGHWFVLLNHVSDHPDLEKRLEGTGPLLSDLEWDIKAYFLLGGAMHDAAVSAWSIKGWYDYIRPVSAIRYMAAKGQSSDPGLPNYHVAGLPLVDGLIEMVTKNDSLAGANQEHIGKLKLYAWKGHRYIDNTETDQAGVGWILAENWWPYQRPSFVTPPFAGYVSGHSTFSRAAAELLTRLTGSSYFPGGMGEFVAHKNEFLVFEEGPSQDVVLQWATYQDASDQCSLSRIWGGIHPPADDIPGRIIGEKIGKKAFSFGTSFFSGKVLNAPVNSVDIYPNPVLADRQVVIRGSSEGPVYLAGLDGKSWKLTPQYIDEGMLVQLPPVKSGVYVMLFDGHSFKVVIPR</sequence>
<dbReference type="SUPFAM" id="SSF69318">
    <property type="entry name" value="Integrin alpha N-terminal domain"/>
    <property type="match status" value="1"/>
</dbReference>
<organism evidence="4 5">
    <name type="scientific">Marinoscillum furvescens DSM 4134</name>
    <dbReference type="NCBI Taxonomy" id="1122208"/>
    <lineage>
        <taxon>Bacteria</taxon>
        <taxon>Pseudomonadati</taxon>
        <taxon>Bacteroidota</taxon>
        <taxon>Cytophagia</taxon>
        <taxon>Cytophagales</taxon>
        <taxon>Reichenbachiellaceae</taxon>
        <taxon>Marinoscillum</taxon>
    </lineage>
</organism>